<evidence type="ECO:0000256" key="1">
    <source>
        <dbReference type="SAM" id="MobiDB-lite"/>
    </source>
</evidence>
<feature type="region of interest" description="Disordered" evidence="1">
    <location>
        <begin position="1"/>
        <end position="137"/>
    </location>
</feature>
<accession>A0ABR3REV7</accession>
<feature type="compositionally biased region" description="Basic residues" evidence="1">
    <location>
        <begin position="60"/>
        <end position="71"/>
    </location>
</feature>
<evidence type="ECO:0000313" key="2">
    <source>
        <dbReference type="EMBL" id="KAL1602823.1"/>
    </source>
</evidence>
<reference evidence="2 3" key="1">
    <citation type="submission" date="2024-02" db="EMBL/GenBank/DDBJ databases">
        <title>De novo assembly and annotation of 12 fungi associated with fruit tree decline syndrome in Ontario, Canada.</title>
        <authorList>
            <person name="Sulman M."/>
            <person name="Ellouze W."/>
            <person name="Ilyukhin E."/>
        </authorList>
    </citation>
    <scope>NUCLEOTIDE SEQUENCE [LARGE SCALE GENOMIC DNA]</scope>
    <source>
        <strain evidence="2 3">M42-189</strain>
    </source>
</reference>
<gene>
    <name evidence="2" type="ORF">SLS60_006244</name>
</gene>
<proteinExistence type="predicted"/>
<feature type="compositionally biased region" description="Basic and acidic residues" evidence="1">
    <location>
        <begin position="15"/>
        <end position="33"/>
    </location>
</feature>
<keyword evidence="3" id="KW-1185">Reference proteome</keyword>
<dbReference type="EMBL" id="JAKJXO020000007">
    <property type="protein sequence ID" value="KAL1602823.1"/>
    <property type="molecule type" value="Genomic_DNA"/>
</dbReference>
<organism evidence="2 3">
    <name type="scientific">Paraconiothyrium brasiliense</name>
    <dbReference type="NCBI Taxonomy" id="300254"/>
    <lineage>
        <taxon>Eukaryota</taxon>
        <taxon>Fungi</taxon>
        <taxon>Dikarya</taxon>
        <taxon>Ascomycota</taxon>
        <taxon>Pezizomycotina</taxon>
        <taxon>Dothideomycetes</taxon>
        <taxon>Pleosporomycetidae</taxon>
        <taxon>Pleosporales</taxon>
        <taxon>Massarineae</taxon>
        <taxon>Didymosphaeriaceae</taxon>
        <taxon>Paraconiothyrium</taxon>
    </lineage>
</organism>
<protein>
    <submittedName>
        <fullName evidence="2">Uncharacterized protein</fullName>
    </submittedName>
</protein>
<feature type="compositionally biased region" description="Low complexity" evidence="1">
    <location>
        <begin position="72"/>
        <end position="83"/>
    </location>
</feature>
<evidence type="ECO:0000313" key="3">
    <source>
        <dbReference type="Proteomes" id="UP001521785"/>
    </source>
</evidence>
<feature type="compositionally biased region" description="Polar residues" evidence="1">
    <location>
        <begin position="85"/>
        <end position="96"/>
    </location>
</feature>
<comment type="caution">
    <text evidence="2">The sequence shown here is derived from an EMBL/GenBank/DDBJ whole genome shotgun (WGS) entry which is preliminary data.</text>
</comment>
<dbReference type="Proteomes" id="UP001521785">
    <property type="component" value="Unassembled WGS sequence"/>
</dbReference>
<name>A0ABR3REV7_9PLEO</name>
<feature type="compositionally biased region" description="Polar residues" evidence="1">
    <location>
        <begin position="45"/>
        <end position="57"/>
    </location>
</feature>
<sequence>MPPRRSARNAGKPEGFFKESALRKRAEKAEEVAKGVLAPEAPKQKTASTPKISSPANKTGRAKKSKKKSAPKKPSSAPVAPVATDPTSLSQTPSNKRPSRNPKLRQGSAMKESSVHLPAHGEEVDGNMPSPTPNRKTKIKNAKTELSVLTLNLTELIVKSLGHQIRRLSTGFLPGQELSEGVVVFEANKSSSGYYSARAKLLVNKEGKY</sequence>